<proteinExistence type="predicted"/>
<gene>
    <name evidence="3" type="ORF">PANT1444_LOCUS5514</name>
</gene>
<sequence length="249" mass="25192">MAAPEQQQEKKKTGSCLGRTVGSLIDGGVFGGAIGSLMATGPAFSQGLFNGGLRILLRSGLQSAVSVGGFMATYNGGICSLESMRSKRDVVNPFLVGGLIGVAGAIPGFVRPLPTAPWAYKNPRALVGSGLGSAMLCSFFWMLSAGGLERQPATAPAAEPAAAERQPVPVPAARAPPASQPTQPADAYPQYDSPVETQAVEMPGFADGLAEPHPPVGFAAAPLAPANPGLGADLAPSGSEQISDPWAAK</sequence>
<feature type="transmembrane region" description="Helical" evidence="2">
    <location>
        <begin position="90"/>
        <end position="110"/>
    </location>
</feature>
<accession>A0A7S0E8Y0</accession>
<reference evidence="3" key="1">
    <citation type="submission" date="2021-01" db="EMBL/GenBank/DDBJ databases">
        <authorList>
            <person name="Corre E."/>
            <person name="Pelletier E."/>
            <person name="Niang G."/>
            <person name="Scheremetjew M."/>
            <person name="Finn R."/>
            <person name="Kale V."/>
            <person name="Holt S."/>
            <person name="Cochrane G."/>
            <person name="Meng A."/>
            <person name="Brown T."/>
            <person name="Cohen L."/>
        </authorList>
    </citation>
    <scope>NUCLEOTIDE SEQUENCE</scope>
    <source>
        <strain evidence="3">CCMP1374</strain>
    </source>
</reference>
<keyword evidence="2" id="KW-0472">Membrane</keyword>
<organism evidence="3">
    <name type="scientific">Phaeocystis antarctica</name>
    <dbReference type="NCBI Taxonomy" id="33657"/>
    <lineage>
        <taxon>Eukaryota</taxon>
        <taxon>Haptista</taxon>
        <taxon>Haptophyta</taxon>
        <taxon>Prymnesiophyceae</taxon>
        <taxon>Phaeocystales</taxon>
        <taxon>Phaeocystaceae</taxon>
        <taxon>Phaeocystis</taxon>
    </lineage>
</organism>
<evidence type="ECO:0000256" key="2">
    <source>
        <dbReference type="SAM" id="Phobius"/>
    </source>
</evidence>
<feature type="region of interest" description="Disordered" evidence="1">
    <location>
        <begin position="202"/>
        <end position="249"/>
    </location>
</feature>
<feature type="compositionally biased region" description="Low complexity" evidence="1">
    <location>
        <begin position="153"/>
        <end position="185"/>
    </location>
</feature>
<feature type="transmembrane region" description="Helical" evidence="2">
    <location>
        <begin position="125"/>
        <end position="143"/>
    </location>
</feature>
<evidence type="ECO:0000313" key="3">
    <source>
        <dbReference type="EMBL" id="CAD8478082.1"/>
    </source>
</evidence>
<keyword evidence="2" id="KW-0812">Transmembrane</keyword>
<dbReference type="AlphaFoldDB" id="A0A7S0E8Y0"/>
<evidence type="ECO:0000256" key="1">
    <source>
        <dbReference type="SAM" id="MobiDB-lite"/>
    </source>
</evidence>
<dbReference type="EMBL" id="HBEP01009779">
    <property type="protein sequence ID" value="CAD8478082.1"/>
    <property type="molecule type" value="Transcribed_RNA"/>
</dbReference>
<name>A0A7S0E8Y0_9EUKA</name>
<keyword evidence="2" id="KW-1133">Transmembrane helix</keyword>
<feature type="region of interest" description="Disordered" evidence="1">
    <location>
        <begin position="153"/>
        <end position="190"/>
    </location>
</feature>
<evidence type="ECO:0008006" key="4">
    <source>
        <dbReference type="Google" id="ProtNLM"/>
    </source>
</evidence>
<feature type="compositionally biased region" description="Low complexity" evidence="1">
    <location>
        <begin position="216"/>
        <end position="236"/>
    </location>
</feature>
<protein>
    <recommendedName>
        <fullName evidence="4">Mitochondrial import inner membrane translocase subunit TIM22</fullName>
    </recommendedName>
</protein>